<name>A0A117NG45_PICGL</name>
<gene>
    <name evidence="1" type="ORF">ABT39_MTgene2009</name>
</gene>
<sequence>MTLKASLVFVEWFRSIQKTSPSYLRRAPPVLIRCCFFYIKPLFIWVRRHIGSIGVDNLHFSLGNRKNRLAEPQLWMGK</sequence>
<organism evidence="1">
    <name type="scientific">Picea glauca</name>
    <name type="common">White spruce</name>
    <name type="synonym">Pinus glauca</name>
    <dbReference type="NCBI Taxonomy" id="3330"/>
    <lineage>
        <taxon>Eukaryota</taxon>
        <taxon>Viridiplantae</taxon>
        <taxon>Streptophyta</taxon>
        <taxon>Embryophyta</taxon>
        <taxon>Tracheophyta</taxon>
        <taxon>Spermatophyta</taxon>
        <taxon>Pinopsida</taxon>
        <taxon>Pinidae</taxon>
        <taxon>Conifers I</taxon>
        <taxon>Pinales</taxon>
        <taxon>Pinaceae</taxon>
        <taxon>Picea</taxon>
    </lineage>
</organism>
<accession>A0A117NG45</accession>
<dbReference type="EMBL" id="LKAM01000013">
    <property type="protein sequence ID" value="KUM46203.1"/>
    <property type="molecule type" value="Genomic_DNA"/>
</dbReference>
<comment type="caution">
    <text evidence="1">The sequence shown here is derived from an EMBL/GenBank/DDBJ whole genome shotgun (WGS) entry which is preliminary data.</text>
</comment>
<protein>
    <submittedName>
        <fullName evidence="1">Uncharacterized protein</fullName>
    </submittedName>
</protein>
<evidence type="ECO:0000313" key="1">
    <source>
        <dbReference type="EMBL" id="KUM46203.1"/>
    </source>
</evidence>
<proteinExistence type="predicted"/>
<dbReference type="AlphaFoldDB" id="A0A117NG45"/>
<keyword evidence="1" id="KW-0496">Mitochondrion</keyword>
<reference evidence="1" key="1">
    <citation type="journal article" date="2015" name="Genome Biol. Evol.">
        <title>Organellar Genomes of White Spruce (Picea glauca): Assembly and Annotation.</title>
        <authorList>
            <person name="Jackman S.D."/>
            <person name="Warren R.L."/>
            <person name="Gibb E.A."/>
            <person name="Vandervalk B.P."/>
            <person name="Mohamadi H."/>
            <person name="Chu J."/>
            <person name="Raymond A."/>
            <person name="Pleasance S."/>
            <person name="Coope R."/>
            <person name="Wildung M.R."/>
            <person name="Ritland C.E."/>
            <person name="Bousquet J."/>
            <person name="Jones S.J."/>
            <person name="Bohlmann J."/>
            <person name="Birol I."/>
        </authorList>
    </citation>
    <scope>NUCLEOTIDE SEQUENCE [LARGE SCALE GENOMIC DNA]</scope>
    <source>
        <tissue evidence="1">Flushing bud</tissue>
    </source>
</reference>
<geneLocation type="mitochondrion" evidence="1"/>